<dbReference type="Gene3D" id="3.60.21.10">
    <property type="match status" value="1"/>
</dbReference>
<dbReference type="AlphaFoldDB" id="A0AAE0WSF3"/>
<dbReference type="InterPro" id="IPR033308">
    <property type="entry name" value="PGAP5/Cdc1/Ted1"/>
</dbReference>
<dbReference type="Proteomes" id="UP001274830">
    <property type="component" value="Unassembled WGS sequence"/>
</dbReference>
<comment type="caution">
    <text evidence="3">The sequence shown here is derived from an EMBL/GenBank/DDBJ whole genome shotgun (WGS) entry which is preliminary data.</text>
</comment>
<evidence type="ECO:0000313" key="4">
    <source>
        <dbReference type="Proteomes" id="UP001274830"/>
    </source>
</evidence>
<dbReference type="InterPro" id="IPR029052">
    <property type="entry name" value="Metallo-depent_PP-like"/>
</dbReference>
<feature type="transmembrane region" description="Helical" evidence="2">
    <location>
        <begin position="473"/>
        <end position="497"/>
    </location>
</feature>
<feature type="transmembrane region" description="Helical" evidence="2">
    <location>
        <begin position="7"/>
        <end position="27"/>
    </location>
</feature>
<sequence>MRPSDIFLSAFRFLIPPALILPAYVYLYPALQGCSFPVASPGEAACYFGDTPRPAVEVEIAPIRLLTLADPQLEGDSSLPDPDAPLFPGLGRWREDGMQRAVIGLVAEDVPRLLAGYRKRLDLWGNDLYLAHVYRTMMWWTDPTHTVVLGDLLGSQWIDDAEFEKRSDRFWNTVFRGGHKIGRDVTESSREAEVLSWNKAWKHRIIAVAGNHDIGYAGDINPQRIERFEKHFGSVNWQTKFRLNASIPRFQQSRWNPIGSIFQEAAVPELQITVLNSMNLDSPAWDDNLRQQSLAFWNQLSNKLRTDSGANEATGHIVLTHIPLHKKAGICVDPPYFSYFPADQGGGIREQNHLSEAISLEMVSNLTRSGHAGAIVLNGHDHEGCDTYHYLYHDHNPPGEDVYVGHLEFRAARWRDVAKDRTEDWIQGIREITVRSMMGEYGGNAGLLSAWFDEDAAQWRFEYASCMFGVQHIWWGVHIFVLVEVGLGLVGAVCWILERREDGRVLEKMKKA</sequence>
<gene>
    <name evidence="3" type="ORF">LTR78_003556</name>
</gene>
<dbReference type="SUPFAM" id="SSF56300">
    <property type="entry name" value="Metallo-dependent phosphatases"/>
    <property type="match status" value="1"/>
</dbReference>
<dbReference type="GO" id="GO:0016020">
    <property type="term" value="C:membrane"/>
    <property type="evidence" value="ECO:0007669"/>
    <property type="project" value="GOC"/>
</dbReference>
<evidence type="ECO:0000256" key="1">
    <source>
        <dbReference type="ARBA" id="ARBA00023136"/>
    </source>
</evidence>
<name>A0AAE0WSF3_9PEZI</name>
<proteinExistence type="predicted"/>
<dbReference type="PROSITE" id="PS51257">
    <property type="entry name" value="PROKAR_LIPOPROTEIN"/>
    <property type="match status" value="1"/>
</dbReference>
<dbReference type="GO" id="GO:0006506">
    <property type="term" value="P:GPI anchor biosynthetic process"/>
    <property type="evidence" value="ECO:0007669"/>
    <property type="project" value="InterPro"/>
</dbReference>
<evidence type="ECO:0008006" key="5">
    <source>
        <dbReference type="Google" id="ProtNLM"/>
    </source>
</evidence>
<keyword evidence="1 2" id="KW-0472">Membrane</keyword>
<dbReference type="GO" id="GO:0005783">
    <property type="term" value="C:endoplasmic reticulum"/>
    <property type="evidence" value="ECO:0007669"/>
    <property type="project" value="TreeGrafter"/>
</dbReference>
<dbReference type="PANTHER" id="PTHR13315:SF1">
    <property type="entry name" value="PROTEIN TED1"/>
    <property type="match status" value="1"/>
</dbReference>
<dbReference type="PANTHER" id="PTHR13315">
    <property type="entry name" value="METALLO PHOSPHOESTERASE RELATED"/>
    <property type="match status" value="1"/>
</dbReference>
<reference evidence="3" key="1">
    <citation type="submission" date="2023-07" db="EMBL/GenBank/DDBJ databases">
        <title>Black Yeasts Isolated from many extreme environments.</title>
        <authorList>
            <person name="Coleine C."/>
            <person name="Stajich J.E."/>
            <person name="Selbmann L."/>
        </authorList>
    </citation>
    <scope>NUCLEOTIDE SEQUENCE</scope>
    <source>
        <strain evidence="3">CCFEE 5485</strain>
    </source>
</reference>
<keyword evidence="2" id="KW-0812">Transmembrane</keyword>
<keyword evidence="2" id="KW-1133">Transmembrane helix</keyword>
<evidence type="ECO:0000313" key="3">
    <source>
        <dbReference type="EMBL" id="KAK3676779.1"/>
    </source>
</evidence>
<organism evidence="3 4">
    <name type="scientific">Recurvomyces mirabilis</name>
    <dbReference type="NCBI Taxonomy" id="574656"/>
    <lineage>
        <taxon>Eukaryota</taxon>
        <taxon>Fungi</taxon>
        <taxon>Dikarya</taxon>
        <taxon>Ascomycota</taxon>
        <taxon>Pezizomycotina</taxon>
        <taxon>Dothideomycetes</taxon>
        <taxon>Dothideomycetidae</taxon>
        <taxon>Mycosphaerellales</taxon>
        <taxon>Teratosphaeriaceae</taxon>
        <taxon>Recurvomyces</taxon>
    </lineage>
</organism>
<evidence type="ECO:0000256" key="2">
    <source>
        <dbReference type="SAM" id="Phobius"/>
    </source>
</evidence>
<protein>
    <recommendedName>
        <fullName evidence="5">Calcineurin-like phosphoesterase domain-containing protein</fullName>
    </recommendedName>
</protein>
<accession>A0AAE0WSF3</accession>
<dbReference type="EMBL" id="JAUTXT010000009">
    <property type="protein sequence ID" value="KAK3676779.1"/>
    <property type="molecule type" value="Genomic_DNA"/>
</dbReference>
<keyword evidence="4" id="KW-1185">Reference proteome</keyword>